<reference evidence="2" key="1">
    <citation type="journal article" date="2017" name="Nat. Ecol. Evol.">
        <title>Genome expansion and lineage-specific genetic innovations in the forest pathogenic fungi Armillaria.</title>
        <authorList>
            <person name="Sipos G."/>
            <person name="Prasanna A.N."/>
            <person name="Walter M.C."/>
            <person name="O'Connor E."/>
            <person name="Balint B."/>
            <person name="Krizsan K."/>
            <person name="Kiss B."/>
            <person name="Hess J."/>
            <person name="Varga T."/>
            <person name="Slot J."/>
            <person name="Riley R."/>
            <person name="Boka B."/>
            <person name="Rigling D."/>
            <person name="Barry K."/>
            <person name="Lee J."/>
            <person name="Mihaltcheva S."/>
            <person name="LaButti K."/>
            <person name="Lipzen A."/>
            <person name="Waldron R."/>
            <person name="Moloney N.M."/>
            <person name="Sperisen C."/>
            <person name="Kredics L."/>
            <person name="Vagvoelgyi C."/>
            <person name="Patrignani A."/>
            <person name="Fitzpatrick D."/>
            <person name="Nagy I."/>
            <person name="Doyle S."/>
            <person name="Anderson J.B."/>
            <person name="Grigoriev I.V."/>
            <person name="Gueldener U."/>
            <person name="Muensterkoetter M."/>
            <person name="Nagy L.G."/>
        </authorList>
    </citation>
    <scope>NUCLEOTIDE SEQUENCE [LARGE SCALE GENOMIC DNA]</scope>
    <source>
        <strain evidence="2">28-4</strain>
    </source>
</reference>
<gene>
    <name evidence="1" type="ORF">ARMSODRAFT_445658</name>
</gene>
<dbReference type="AlphaFoldDB" id="A0A2H3B8G4"/>
<proteinExistence type="predicted"/>
<sequence>MYLESMTRQGRSEAPDEYKEARFSFHLPDIPFLPLPIISLPSKVPVDLSVSVSIASTNVDSSAAAAPGPLPKQFACPPFMVPHSNLIRIANILILRAAYFLQKSRNTIIIYPLPKFTALKDFRLPQSTNVFIVVLALGQNTYSSLDAHLAVHDEPGKSHCISTGRCFTVSL</sequence>
<keyword evidence="2" id="KW-1185">Reference proteome</keyword>
<protein>
    <submittedName>
        <fullName evidence="1">Uncharacterized protein</fullName>
    </submittedName>
</protein>
<dbReference type="Proteomes" id="UP000218334">
    <property type="component" value="Unassembled WGS sequence"/>
</dbReference>
<dbReference type="EMBL" id="KZ293447">
    <property type="protein sequence ID" value="PBK65154.1"/>
    <property type="molecule type" value="Genomic_DNA"/>
</dbReference>
<evidence type="ECO:0000313" key="2">
    <source>
        <dbReference type="Proteomes" id="UP000218334"/>
    </source>
</evidence>
<organism evidence="1 2">
    <name type="scientific">Armillaria solidipes</name>
    <dbReference type="NCBI Taxonomy" id="1076256"/>
    <lineage>
        <taxon>Eukaryota</taxon>
        <taxon>Fungi</taxon>
        <taxon>Dikarya</taxon>
        <taxon>Basidiomycota</taxon>
        <taxon>Agaricomycotina</taxon>
        <taxon>Agaricomycetes</taxon>
        <taxon>Agaricomycetidae</taxon>
        <taxon>Agaricales</taxon>
        <taxon>Marasmiineae</taxon>
        <taxon>Physalacriaceae</taxon>
        <taxon>Armillaria</taxon>
    </lineage>
</organism>
<accession>A0A2H3B8G4</accession>
<evidence type="ECO:0000313" key="1">
    <source>
        <dbReference type="EMBL" id="PBK65154.1"/>
    </source>
</evidence>
<name>A0A2H3B8G4_9AGAR</name>